<evidence type="ECO:0000259" key="5">
    <source>
        <dbReference type="PROSITE" id="PS50888"/>
    </source>
</evidence>
<dbReference type="InterPro" id="IPR036638">
    <property type="entry name" value="HLH_DNA-bd_sf"/>
</dbReference>
<comment type="caution">
    <text evidence="6">The sequence shown here is derived from an EMBL/GenBank/DDBJ whole genome shotgun (WGS) entry which is preliminary data.</text>
</comment>
<feature type="compositionally biased region" description="Basic and acidic residues" evidence="3">
    <location>
        <begin position="266"/>
        <end position="289"/>
    </location>
</feature>
<dbReference type="PANTHER" id="PTHR15481:SF0">
    <property type="entry name" value="LD23870P-RELATED"/>
    <property type="match status" value="1"/>
</dbReference>
<dbReference type="GO" id="GO:0046983">
    <property type="term" value="F:protein dimerization activity"/>
    <property type="evidence" value="ECO:0007669"/>
    <property type="project" value="InterPro"/>
</dbReference>
<dbReference type="GO" id="GO:0003723">
    <property type="term" value="F:RNA binding"/>
    <property type="evidence" value="ECO:0007669"/>
    <property type="project" value="UniProtKB-UniRule"/>
</dbReference>
<dbReference type="Proteomes" id="UP000696485">
    <property type="component" value="Unassembled WGS sequence"/>
</dbReference>
<evidence type="ECO:0000256" key="2">
    <source>
        <dbReference type="PROSITE-ProRule" id="PRU00176"/>
    </source>
</evidence>
<feature type="region of interest" description="Disordered" evidence="3">
    <location>
        <begin position="605"/>
        <end position="642"/>
    </location>
</feature>
<evidence type="ECO:0000256" key="1">
    <source>
        <dbReference type="ARBA" id="ARBA00022884"/>
    </source>
</evidence>
<name>A0A9P5SVA0_9FUNG</name>
<dbReference type="GO" id="GO:0005654">
    <property type="term" value="C:nucleoplasm"/>
    <property type="evidence" value="ECO:0007669"/>
    <property type="project" value="TreeGrafter"/>
</dbReference>
<keyword evidence="1 2" id="KW-0694">RNA-binding</keyword>
<dbReference type="InterPro" id="IPR012677">
    <property type="entry name" value="Nucleotide-bd_a/b_plait_sf"/>
</dbReference>
<dbReference type="PROSITE" id="PS50888">
    <property type="entry name" value="BHLH"/>
    <property type="match status" value="1"/>
</dbReference>
<feature type="region of interest" description="Disordered" evidence="3">
    <location>
        <begin position="76"/>
        <end position="98"/>
    </location>
</feature>
<feature type="region of interest" description="Disordered" evidence="3">
    <location>
        <begin position="241"/>
        <end position="340"/>
    </location>
</feature>
<evidence type="ECO:0000256" key="3">
    <source>
        <dbReference type="SAM" id="MobiDB-lite"/>
    </source>
</evidence>
<dbReference type="InterPro" id="IPR011598">
    <property type="entry name" value="bHLH_dom"/>
</dbReference>
<feature type="compositionally biased region" description="Low complexity" evidence="3">
    <location>
        <begin position="488"/>
        <end position="504"/>
    </location>
</feature>
<dbReference type="SUPFAM" id="SSF47459">
    <property type="entry name" value="HLH, helix-loop-helix DNA-binding domain"/>
    <property type="match status" value="1"/>
</dbReference>
<dbReference type="InterPro" id="IPR035979">
    <property type="entry name" value="RBD_domain_sf"/>
</dbReference>
<proteinExistence type="predicted"/>
<dbReference type="Pfam" id="PF00076">
    <property type="entry name" value="RRM_1"/>
    <property type="match status" value="1"/>
</dbReference>
<feature type="compositionally biased region" description="Low complexity" evidence="3">
    <location>
        <begin position="577"/>
        <end position="590"/>
    </location>
</feature>
<dbReference type="Gene3D" id="4.10.280.10">
    <property type="entry name" value="Helix-loop-helix DNA-binding domain"/>
    <property type="match status" value="1"/>
</dbReference>
<evidence type="ECO:0000313" key="6">
    <source>
        <dbReference type="EMBL" id="KAF9337065.1"/>
    </source>
</evidence>
<feature type="compositionally biased region" description="Acidic residues" evidence="3">
    <location>
        <begin position="241"/>
        <end position="252"/>
    </location>
</feature>
<evidence type="ECO:0000259" key="4">
    <source>
        <dbReference type="PROSITE" id="PS50102"/>
    </source>
</evidence>
<sequence length="642" mass="70739">MNVKEDHIREIFSPYGKIKYINFPVDPRFHLNMGFADVEYETREEAVLAIEGWNGGQLDGEFLVVTFSTKIDRHPVRALDERPGRRAASPNRRDRRASPPRRPIAMLLLVATTMDIQDAETFLHHLQHAEATAHHHPAEATFLHHPAEAFHLPLHAVPSAVQMQHPWDVVAEDPDRDHLCHLAEGDLSQGRFHARLSVDARDLAPSAHTIPGAGAGAEAEDLEVAALVPAVVALVAVEDLQVDPEEEEDSSDSETGSSGNDDEYDNDAKDGEHLNTIDGTKDKRKEDGSGRVSVDDGYQDASPSKALTGRRLLSTASSSSSDINPNPVFTATLSSPDSTPTSMLTATLDFTAQGPPLLPPSLISAYGGMKTTTIEFDDKIRKYLPEQFETIKAYDVGGVNILNKKTVDSQTTLDKIKRRRETHNRVERRRRDQINQLIDELTALLPKDDEEDQSRSHRVNILRSAVSHIQQLTRQNQELQNQIHAIQSASPPSSSSSSTSRSALPAPPLANPDYGQRPLSSNAWKYTPTDMPSEGSSRRLHRLSLPRLEVVPPPHPQYSHQPQPPDYYQHHPHRYRSASSPGSSYSSLPSSAVWSASSLSAAGLFSASGRHSPNRAPSYREPHAPYSPYGPPSSQAPRSPGY</sequence>
<gene>
    <name evidence="6" type="primary">RNPS1</name>
    <name evidence="6" type="ORF">BG006_006390</name>
</gene>
<feature type="compositionally biased region" description="Polar residues" evidence="3">
    <location>
        <begin position="632"/>
        <end position="642"/>
    </location>
</feature>
<dbReference type="GO" id="GO:0005737">
    <property type="term" value="C:cytoplasm"/>
    <property type="evidence" value="ECO:0007669"/>
    <property type="project" value="TreeGrafter"/>
</dbReference>
<dbReference type="PROSITE" id="PS50102">
    <property type="entry name" value="RRM"/>
    <property type="match status" value="1"/>
</dbReference>
<dbReference type="SMART" id="SM00360">
    <property type="entry name" value="RRM"/>
    <property type="match status" value="1"/>
</dbReference>
<dbReference type="Pfam" id="PF00010">
    <property type="entry name" value="HLH"/>
    <property type="match status" value="1"/>
</dbReference>
<dbReference type="Gene3D" id="3.30.70.330">
    <property type="match status" value="1"/>
</dbReference>
<feature type="domain" description="RRM" evidence="4">
    <location>
        <begin position="1"/>
        <end position="70"/>
    </location>
</feature>
<feature type="region of interest" description="Disordered" evidence="3">
    <location>
        <begin position="485"/>
        <end position="590"/>
    </location>
</feature>
<dbReference type="GO" id="GO:0000398">
    <property type="term" value="P:mRNA splicing, via spliceosome"/>
    <property type="evidence" value="ECO:0007669"/>
    <property type="project" value="TreeGrafter"/>
</dbReference>
<evidence type="ECO:0000313" key="7">
    <source>
        <dbReference type="Proteomes" id="UP000696485"/>
    </source>
</evidence>
<keyword evidence="7" id="KW-1185">Reference proteome</keyword>
<feature type="domain" description="BHLH" evidence="5">
    <location>
        <begin position="418"/>
        <end position="472"/>
    </location>
</feature>
<reference evidence="6" key="1">
    <citation type="journal article" date="2020" name="Fungal Divers.">
        <title>Resolving the Mortierellaceae phylogeny through synthesis of multi-gene phylogenetics and phylogenomics.</title>
        <authorList>
            <person name="Vandepol N."/>
            <person name="Liber J."/>
            <person name="Desiro A."/>
            <person name="Na H."/>
            <person name="Kennedy M."/>
            <person name="Barry K."/>
            <person name="Grigoriev I.V."/>
            <person name="Miller A.N."/>
            <person name="O'Donnell K."/>
            <person name="Stajich J.E."/>
            <person name="Bonito G."/>
        </authorList>
    </citation>
    <scope>NUCLEOTIDE SEQUENCE</scope>
    <source>
        <strain evidence="6">NVP1</strain>
    </source>
</reference>
<dbReference type="InterPro" id="IPR000504">
    <property type="entry name" value="RRM_dom"/>
</dbReference>
<feature type="compositionally biased region" description="Polar residues" evidence="3">
    <location>
        <begin position="322"/>
        <end position="340"/>
    </location>
</feature>
<protein>
    <submittedName>
        <fullName evidence="6">RNA-binding protein with serine-rich domain 1</fullName>
    </submittedName>
</protein>
<organism evidence="6 7">
    <name type="scientific">Podila minutissima</name>
    <dbReference type="NCBI Taxonomy" id="64525"/>
    <lineage>
        <taxon>Eukaryota</taxon>
        <taxon>Fungi</taxon>
        <taxon>Fungi incertae sedis</taxon>
        <taxon>Mucoromycota</taxon>
        <taxon>Mortierellomycotina</taxon>
        <taxon>Mortierellomycetes</taxon>
        <taxon>Mortierellales</taxon>
        <taxon>Mortierellaceae</taxon>
        <taxon>Podila</taxon>
    </lineage>
</organism>
<dbReference type="GO" id="GO:0061574">
    <property type="term" value="C:ASAP complex"/>
    <property type="evidence" value="ECO:0007669"/>
    <property type="project" value="TreeGrafter"/>
</dbReference>
<dbReference type="SUPFAM" id="SSF54928">
    <property type="entry name" value="RNA-binding domain, RBD"/>
    <property type="match status" value="1"/>
</dbReference>
<dbReference type="PANTHER" id="PTHR15481">
    <property type="entry name" value="RIBONUCLEIC ACID BINDING PROTEIN S1"/>
    <property type="match status" value="1"/>
</dbReference>
<accession>A0A9P5SVA0</accession>
<dbReference type="EMBL" id="JAAAUY010000038">
    <property type="protein sequence ID" value="KAF9337065.1"/>
    <property type="molecule type" value="Genomic_DNA"/>
</dbReference>
<dbReference type="AlphaFoldDB" id="A0A9P5SVA0"/>
<dbReference type="SMART" id="SM00353">
    <property type="entry name" value="HLH"/>
    <property type="match status" value="1"/>
</dbReference>